<keyword evidence="5" id="KW-0472">Membrane</keyword>
<feature type="domain" description="Dynamin N-terminal" evidence="7">
    <location>
        <begin position="576"/>
        <end position="737"/>
    </location>
</feature>
<protein>
    <recommendedName>
        <fullName evidence="7">Dynamin N-terminal domain-containing protein</fullName>
    </recommendedName>
</protein>
<evidence type="ECO:0000256" key="6">
    <source>
        <dbReference type="SAM" id="Coils"/>
    </source>
</evidence>
<evidence type="ECO:0000256" key="3">
    <source>
        <dbReference type="ARBA" id="ARBA00022801"/>
    </source>
</evidence>
<keyword evidence="2" id="KW-0547">Nucleotide-binding</keyword>
<evidence type="ECO:0000259" key="7">
    <source>
        <dbReference type="Pfam" id="PF00350"/>
    </source>
</evidence>
<dbReference type="GO" id="GO:0005525">
    <property type="term" value="F:GTP binding"/>
    <property type="evidence" value="ECO:0007669"/>
    <property type="project" value="UniProtKB-KW"/>
</dbReference>
<dbReference type="AlphaFoldDB" id="A0A1Y5F5C6"/>
<dbReference type="PANTHER" id="PTHR10465:SF0">
    <property type="entry name" value="SARCALUMENIN"/>
    <property type="match status" value="1"/>
</dbReference>
<evidence type="ECO:0000256" key="1">
    <source>
        <dbReference type="ARBA" id="ARBA00004370"/>
    </source>
</evidence>
<name>A0A1Y5F5C6_9BACT</name>
<keyword evidence="6" id="KW-0175">Coiled coil</keyword>
<comment type="caution">
    <text evidence="8">The sequence shown here is derived from an EMBL/GenBank/DDBJ whole genome shotgun (WGS) entry which is preliminary data.</text>
</comment>
<evidence type="ECO:0000256" key="2">
    <source>
        <dbReference type="ARBA" id="ARBA00022741"/>
    </source>
</evidence>
<dbReference type="Pfam" id="PF00350">
    <property type="entry name" value="Dynamin_N"/>
    <property type="match status" value="1"/>
</dbReference>
<comment type="subcellular location">
    <subcellularLocation>
        <location evidence="1">Membrane</location>
    </subcellularLocation>
</comment>
<dbReference type="InterPro" id="IPR027417">
    <property type="entry name" value="P-loop_NTPase"/>
</dbReference>
<dbReference type="Gene3D" id="3.40.50.300">
    <property type="entry name" value="P-loop containing nucleotide triphosphate hydrolases"/>
    <property type="match status" value="1"/>
</dbReference>
<dbReference type="GO" id="GO:0016020">
    <property type="term" value="C:membrane"/>
    <property type="evidence" value="ECO:0007669"/>
    <property type="project" value="UniProtKB-SubCell"/>
</dbReference>
<dbReference type="Proteomes" id="UP000196531">
    <property type="component" value="Unassembled WGS sequence"/>
</dbReference>
<proteinExistence type="predicted"/>
<keyword evidence="4" id="KW-0342">GTP-binding</keyword>
<dbReference type="PANTHER" id="PTHR10465">
    <property type="entry name" value="TRANSMEMBRANE GTPASE FZO1"/>
    <property type="match status" value="1"/>
</dbReference>
<dbReference type="GO" id="GO:0003924">
    <property type="term" value="F:GTPase activity"/>
    <property type="evidence" value="ECO:0007669"/>
    <property type="project" value="InterPro"/>
</dbReference>
<reference evidence="9" key="1">
    <citation type="journal article" date="2017" name="Proc. Natl. Acad. Sci. U.S.A.">
        <title>Simulation of Deepwater Horizon oil plume reveals substrate specialization within a complex community of hydrocarbon-degraders.</title>
        <authorList>
            <person name="Hu P."/>
            <person name="Dubinsky E.A."/>
            <person name="Probst A.J."/>
            <person name="Wang J."/>
            <person name="Sieber C.M.K."/>
            <person name="Tom L.M."/>
            <person name="Gardinali P."/>
            <person name="Banfield J.F."/>
            <person name="Atlas R.M."/>
            <person name="Andersen G.L."/>
        </authorList>
    </citation>
    <scope>NUCLEOTIDE SEQUENCE [LARGE SCALE GENOMIC DNA]</scope>
</reference>
<gene>
    <name evidence="8" type="ORF">A9Q84_14455</name>
</gene>
<organism evidence="8 9">
    <name type="scientific">Halobacteriovorax marinus</name>
    <dbReference type="NCBI Taxonomy" id="97084"/>
    <lineage>
        <taxon>Bacteria</taxon>
        <taxon>Pseudomonadati</taxon>
        <taxon>Bdellovibrionota</taxon>
        <taxon>Bacteriovoracia</taxon>
        <taxon>Bacteriovoracales</taxon>
        <taxon>Halobacteriovoraceae</taxon>
        <taxon>Halobacteriovorax</taxon>
    </lineage>
</organism>
<sequence length="1087" mass="124658">MYKKFNPEDYIDPLEIEYFPFLEQEQNLKNLRYGAIGQFHSPVANVGKNTVKNVGRVLRGTYYGALFFFNPMIVLLTQSRHILELGRFVARNDKEAILLKFKSSHIVPKEINYAIDLFNNGDVDRAISKLDDLDNELEKLNEIDDRINLLTVRAQFEAREGRFLVAAIDMISAATLVESSVTVSEHGEENTLAHISAKGKYYFCAVMFLRKYAFIHGVNEDLKSAFKRFGKKAEEFFNYEADYREKNGIHNTGFYDLKIFKLPKISFGKDTESATLNRILASNVKKLQYQIEALNDSSILLESIKNEIYKSSSDTMFLIDILESIDILINQKLSLSEDDLGAIKKFYSYCEKKIAKDMKSHLVLSECRFKVFIGEKVGALADCMTALDFCDEEEVDDVIYLFERMREQFSQDEQKEIVSYLLNHEKSNFINIKVRSYYLQMTGSETAQDDYLAKAFYPKDVEEFAGSINKIEYCQHYIRSGEEIIEIDTPSLRAILGAKFIKKHGEVNEPGLKRLNFKVLKNGKYHEHLPTRDLDGGAIEKKASLSETINDVCDFFYEIKGLESVRRRLDNERIKVGVFGVISTGKSTFINSLVGMELLGTDKRIATNIKTSIISGDRDCAEVLFLNGDKLVVKLDEVSGYTTEQENSYNNKEVERVIIYLKNLDIPPDIEIVDIPGMGAYEEGHEFHVRSVESELDEVDCVLMLVLPDDALDLHATNFIKKAVNEKKVPFLLLVNKSEDIGLDDREDLEENIIEKLSRHEIDIDSLGFYFVSSTMALGGKLKCNDTMDYFAMTSEDCIGESGIPEVENKLYKELSPLIKKKKQLSILSRTLFELTSSKKLDECTLKDSVSSLEGEGSELREELNRLEKLSHQISSPIMFSTLSNDLVQRFSLIDSRALIHKTNFDKDSISALSSNSEVYETLYGPIYNTYLVKRAEYIDTFYEEIKNMISIEIDRIKLKSRSFLDEDYSHIEELNENAITRGSSAKAGNFFTRTFRKDRVIEQTSKVIIEEIIEKDKKSYIRLIDEEISNYAKLFHLLEDRVDSIKKTQGMNESELESLIEEMNLSINKKNQTIRILMEIRDELCI</sequence>
<evidence type="ECO:0000313" key="9">
    <source>
        <dbReference type="Proteomes" id="UP000196531"/>
    </source>
</evidence>
<accession>A0A1Y5F5C6</accession>
<evidence type="ECO:0000313" key="8">
    <source>
        <dbReference type="EMBL" id="OUR95699.1"/>
    </source>
</evidence>
<dbReference type="InterPro" id="IPR045063">
    <property type="entry name" value="Dynamin_N"/>
</dbReference>
<evidence type="ECO:0000256" key="4">
    <source>
        <dbReference type="ARBA" id="ARBA00023134"/>
    </source>
</evidence>
<dbReference type="GO" id="GO:0008053">
    <property type="term" value="P:mitochondrial fusion"/>
    <property type="evidence" value="ECO:0007669"/>
    <property type="project" value="TreeGrafter"/>
</dbReference>
<evidence type="ECO:0000256" key="5">
    <source>
        <dbReference type="ARBA" id="ARBA00023136"/>
    </source>
</evidence>
<dbReference type="InterPro" id="IPR027094">
    <property type="entry name" value="Mitofusin_fam"/>
</dbReference>
<feature type="coiled-coil region" evidence="6">
    <location>
        <begin position="123"/>
        <end position="153"/>
    </location>
</feature>
<dbReference type="EMBL" id="MAAO01000007">
    <property type="protein sequence ID" value="OUR95699.1"/>
    <property type="molecule type" value="Genomic_DNA"/>
</dbReference>
<dbReference type="SUPFAM" id="SSF52540">
    <property type="entry name" value="P-loop containing nucleoside triphosphate hydrolases"/>
    <property type="match status" value="1"/>
</dbReference>
<keyword evidence="3" id="KW-0378">Hydrolase</keyword>